<feature type="compositionally biased region" description="Polar residues" evidence="1">
    <location>
        <begin position="59"/>
        <end position="70"/>
    </location>
</feature>
<dbReference type="Pfam" id="PF06764">
    <property type="entry name" value="DUF1223"/>
    <property type="match status" value="1"/>
</dbReference>
<accession>A0A3S3N280</accession>
<dbReference type="InterPro" id="IPR010634">
    <property type="entry name" value="DUF1223"/>
</dbReference>
<dbReference type="InterPro" id="IPR036249">
    <property type="entry name" value="Thioredoxin-like_sf"/>
</dbReference>
<keyword evidence="2" id="KW-0449">Lipoprotein</keyword>
<sequence>MPIPRRPLTRLPEPRRHSLSSNHHWKKPPLLLPLAPFKPLSLSLFPPPLSPLSQLQSPITSPSDDLTHTNAPPAMAPRLFSCFRQRKSDLSPDNATADQASEERRRGGPVLVELFSSQGCATSPEAETLLSRLGRGDFELEVPVIVMSFHVDYWDHLGWKDPFGSSICTVRQKAYVEALNLDTLYTPQAVVQGRAQCMGTDQEKIISAVRSADRLPGPTLQATFQRPTPDSLHISITGALRFKVDSKGADVMVALCENGLVTDCSKGENRGRVLSNDFVVRKLENLCVVKDISAKKPISGNVEFPLWDGFNGSKCAVVVFVQNSALHVFGSQLFQFPDDL</sequence>
<feature type="region of interest" description="Disordered" evidence="1">
    <location>
        <begin position="1"/>
        <end position="25"/>
    </location>
</feature>
<gene>
    <name evidence="2" type="ORF">CKAN_02002900</name>
</gene>
<evidence type="ECO:0000313" key="2">
    <source>
        <dbReference type="EMBL" id="RWR90900.1"/>
    </source>
</evidence>
<dbReference type="OrthoDB" id="938668at2759"/>
<feature type="region of interest" description="Disordered" evidence="1">
    <location>
        <begin position="52"/>
        <end position="71"/>
    </location>
</feature>
<reference evidence="2 3" key="1">
    <citation type="journal article" date="2019" name="Nat. Plants">
        <title>Stout camphor tree genome fills gaps in understanding of flowering plant genome evolution.</title>
        <authorList>
            <person name="Chaw S.M."/>
            <person name="Liu Y.C."/>
            <person name="Wu Y.W."/>
            <person name="Wang H.Y."/>
            <person name="Lin C.I."/>
            <person name="Wu C.S."/>
            <person name="Ke H.M."/>
            <person name="Chang L.Y."/>
            <person name="Hsu C.Y."/>
            <person name="Yang H.T."/>
            <person name="Sudianto E."/>
            <person name="Hsu M.H."/>
            <person name="Wu K.P."/>
            <person name="Wang L.N."/>
            <person name="Leebens-Mack J.H."/>
            <person name="Tsai I.J."/>
        </authorList>
    </citation>
    <scope>NUCLEOTIDE SEQUENCE [LARGE SCALE GENOMIC DNA]</scope>
    <source>
        <strain evidence="3">cv. Chaw 1501</strain>
        <tissue evidence="2">Young leaves</tissue>
    </source>
</reference>
<evidence type="ECO:0000256" key="1">
    <source>
        <dbReference type="SAM" id="MobiDB-lite"/>
    </source>
</evidence>
<dbReference type="SUPFAM" id="SSF52833">
    <property type="entry name" value="Thioredoxin-like"/>
    <property type="match status" value="1"/>
</dbReference>
<name>A0A3S3N280_9MAGN</name>
<dbReference type="PANTHER" id="PTHR36057">
    <property type="match status" value="1"/>
</dbReference>
<comment type="caution">
    <text evidence="2">The sequence shown here is derived from an EMBL/GenBank/DDBJ whole genome shotgun (WGS) entry which is preliminary data.</text>
</comment>
<proteinExistence type="predicted"/>
<keyword evidence="3" id="KW-1185">Reference proteome</keyword>
<evidence type="ECO:0000313" key="3">
    <source>
        <dbReference type="Proteomes" id="UP000283530"/>
    </source>
</evidence>
<dbReference type="AlphaFoldDB" id="A0A3S3N280"/>
<dbReference type="Proteomes" id="UP000283530">
    <property type="component" value="Unassembled WGS sequence"/>
</dbReference>
<dbReference type="EMBL" id="QPKB01000008">
    <property type="protein sequence ID" value="RWR90900.1"/>
    <property type="molecule type" value="Genomic_DNA"/>
</dbReference>
<dbReference type="STRING" id="337451.A0A3S3N280"/>
<organism evidence="2 3">
    <name type="scientific">Cinnamomum micranthum f. kanehirae</name>
    <dbReference type="NCBI Taxonomy" id="337451"/>
    <lineage>
        <taxon>Eukaryota</taxon>
        <taxon>Viridiplantae</taxon>
        <taxon>Streptophyta</taxon>
        <taxon>Embryophyta</taxon>
        <taxon>Tracheophyta</taxon>
        <taxon>Spermatophyta</taxon>
        <taxon>Magnoliopsida</taxon>
        <taxon>Magnoliidae</taxon>
        <taxon>Laurales</taxon>
        <taxon>Lauraceae</taxon>
        <taxon>Cinnamomum</taxon>
    </lineage>
</organism>
<protein>
    <submittedName>
        <fullName evidence="2">Putative membrane lipoprotein lipid attachment site-like protein</fullName>
    </submittedName>
</protein>
<dbReference type="PANTHER" id="PTHR36057:SF1">
    <property type="entry name" value="LIPOPROTEIN LIPID ATTACHMENT SITE-LIKE PROTEIN, PUTATIVE (DUF1223)-RELATED"/>
    <property type="match status" value="1"/>
</dbReference>